<evidence type="ECO:0000313" key="18">
    <source>
        <dbReference type="Proteomes" id="UP001153555"/>
    </source>
</evidence>
<keyword evidence="4" id="KW-0934">Plastid</keyword>
<protein>
    <recommendedName>
        <fullName evidence="13">9-cis-epoxycarotenoid dioxygenase</fullName>
        <ecNumber evidence="13">1.13.11.51</ecNumber>
    </recommendedName>
</protein>
<evidence type="ECO:0000256" key="12">
    <source>
        <dbReference type="ARBA" id="ARBA00036784"/>
    </source>
</evidence>
<keyword evidence="7" id="KW-0809">Transit peptide</keyword>
<comment type="subcellular location">
    <subcellularLocation>
        <location evidence="1">Plastid</location>
        <location evidence="1">Chloroplast</location>
    </subcellularLocation>
</comment>
<comment type="catalytic activity">
    <reaction evidence="11">
        <text>9-cis-violaxanthin + O2 = (3S,5R,6S)-5,6-epoxy-3-hydroxy-5,6-dihydro-12'-apo-beta-caroten-12'-al + 2-cis,4-trans-xanthoxin</text>
        <dbReference type="Rhea" id="RHEA:16541"/>
        <dbReference type="ChEBI" id="CHEBI:15379"/>
        <dbReference type="ChEBI" id="CHEBI:32304"/>
        <dbReference type="ChEBI" id="CHEBI:34597"/>
        <dbReference type="ChEBI" id="CHEBI:35305"/>
        <dbReference type="EC" id="1.13.11.51"/>
    </reaction>
</comment>
<evidence type="ECO:0000256" key="16">
    <source>
        <dbReference type="SAM" id="MobiDB-lite"/>
    </source>
</evidence>
<dbReference type="AlphaFoldDB" id="A0A9N7MQ02"/>
<keyword evidence="3" id="KW-0150">Chloroplast</keyword>
<feature type="region of interest" description="Disordered" evidence="16">
    <location>
        <begin position="1"/>
        <end position="53"/>
    </location>
</feature>
<evidence type="ECO:0000256" key="2">
    <source>
        <dbReference type="ARBA" id="ARBA00006787"/>
    </source>
</evidence>
<feature type="binding site" evidence="15">
    <location>
        <position position="562"/>
    </location>
    <ligand>
        <name>Fe cation</name>
        <dbReference type="ChEBI" id="CHEBI:24875"/>
        <note>catalytic</note>
    </ligand>
</feature>
<dbReference type="GO" id="GO:0045549">
    <property type="term" value="F:9-cis-epoxycarotenoid dioxygenase activity"/>
    <property type="evidence" value="ECO:0007669"/>
    <property type="project" value="UniProtKB-EC"/>
</dbReference>
<keyword evidence="6" id="KW-0937">Abscisic acid biosynthesis</keyword>
<feature type="binding site" evidence="15">
    <location>
        <position position="387"/>
    </location>
    <ligand>
        <name>Fe cation</name>
        <dbReference type="ChEBI" id="CHEBI:24875"/>
        <note>catalytic</note>
    </ligand>
</feature>
<evidence type="ECO:0000256" key="11">
    <source>
        <dbReference type="ARBA" id="ARBA00035929"/>
    </source>
</evidence>
<feature type="compositionally biased region" description="Polar residues" evidence="16">
    <location>
        <begin position="1"/>
        <end position="14"/>
    </location>
</feature>
<evidence type="ECO:0000256" key="7">
    <source>
        <dbReference type="ARBA" id="ARBA00022946"/>
    </source>
</evidence>
<evidence type="ECO:0000256" key="13">
    <source>
        <dbReference type="ARBA" id="ARBA00039007"/>
    </source>
</evidence>
<dbReference type="OrthoDB" id="1069523at2759"/>
<comment type="cofactor">
    <cofactor evidence="15">
        <name>Fe(2+)</name>
        <dbReference type="ChEBI" id="CHEBI:29033"/>
    </cofactor>
    <text evidence="15">Binds 1 Fe(2+) ion per subunit.</text>
</comment>
<feature type="binding site" evidence="15">
    <location>
        <position position="322"/>
    </location>
    <ligand>
        <name>Fe cation</name>
        <dbReference type="ChEBI" id="CHEBI:24875"/>
        <note>catalytic</note>
    </ligand>
</feature>
<evidence type="ECO:0000256" key="1">
    <source>
        <dbReference type="ARBA" id="ARBA00004229"/>
    </source>
</evidence>
<dbReference type="EMBL" id="CACSLK010013932">
    <property type="protein sequence ID" value="CAA0815915.1"/>
    <property type="molecule type" value="Genomic_DNA"/>
</dbReference>
<keyword evidence="5 15" id="KW-0479">Metal-binding</keyword>
<dbReference type="PANTHER" id="PTHR10543:SF26">
    <property type="entry name" value="9-CIS-EPOXYCAROTENOID DIOXYGENASE NCED3, CHLOROPLASTIC"/>
    <property type="match status" value="1"/>
</dbReference>
<evidence type="ECO:0000256" key="10">
    <source>
        <dbReference type="ARBA" id="ARBA00023004"/>
    </source>
</evidence>
<comment type="caution">
    <text evidence="17">The sequence shown here is derived from an EMBL/GenBank/DDBJ whole genome shotgun (WGS) entry which is preliminary data.</text>
</comment>
<evidence type="ECO:0000256" key="14">
    <source>
        <dbReference type="ARBA" id="ARBA00048369"/>
    </source>
</evidence>
<dbReference type="Pfam" id="PF03055">
    <property type="entry name" value="RPE65"/>
    <property type="match status" value="1"/>
</dbReference>
<sequence>MAASNAYFSSTSWAKTNTTKPKSKPKCSLQNPSIPFPKQPNYQTNPPPSPAINPQWNPLQKAASLALDALDSALTSLELSRPLSKTTDPAVQISGNFSPVPEHPVRHNLPVSGEIPLPLRGGVYIRNGANPFHPPPSGHHLFDGDGMLHAVTLSAGAGGAGSASYACRFTETERLRQERSLGRPVFPKPIGQLHGPAGIARLALFYTRSLFQLVDPSNGSGVANAGLVYFNNRLLAMSEDDVPYHVRLTPSGDLHTVGRHTFNNRLTSNMTAHPKIDPVSGELFALSYNVIQKPYLKYFHVSKSGEKSPDVGIPTSDPTMTHDFAITKNFVVIPDQQVVFRLTEMASGGSPVVYDENKVSRFGVLKKYARDASDIKWIDVPNCFCFHLWNAWEEPDSNEVVVIGSCMTPADSIFNESDQGLESVLSEIRLNLKTGKSMRKPILSDTDQVNLEVGMVNRNMLGRKTRFGYLAIAEPWPKVSGFAKVELSTGKIEKYIYGDEKYGGEPMFVPTGESNEQEDEGYVLIFVHDEKNGTSELQIVNAKTMEWEASVKLPSRVPYGFHGTFVKAEELVNQA</sequence>
<comment type="similarity">
    <text evidence="2">Belongs to the carotenoid oxygenase family.</text>
</comment>
<dbReference type="InterPro" id="IPR004294">
    <property type="entry name" value="Carotenoid_Oase"/>
</dbReference>
<name>A0A9N7MQ02_STRHE</name>
<evidence type="ECO:0000256" key="6">
    <source>
        <dbReference type="ARBA" id="ARBA00022865"/>
    </source>
</evidence>
<keyword evidence="10 15" id="KW-0408">Iron</keyword>
<comment type="catalytic activity">
    <reaction evidence="14">
        <text>a 9-cis-epoxycarotenoid + O2 = a 12'-apo-carotenal + 2-cis,4-trans-xanthoxin</text>
        <dbReference type="Rhea" id="RHEA:23328"/>
        <dbReference type="ChEBI" id="CHEBI:15379"/>
        <dbReference type="ChEBI" id="CHEBI:32304"/>
        <dbReference type="ChEBI" id="CHEBI:51972"/>
        <dbReference type="ChEBI" id="CHEBI:51973"/>
        <dbReference type="EC" id="1.13.11.51"/>
    </reaction>
</comment>
<evidence type="ECO:0000256" key="3">
    <source>
        <dbReference type="ARBA" id="ARBA00022528"/>
    </source>
</evidence>
<evidence type="ECO:0000313" key="17">
    <source>
        <dbReference type="EMBL" id="CAA0815915.1"/>
    </source>
</evidence>
<evidence type="ECO:0000256" key="9">
    <source>
        <dbReference type="ARBA" id="ARBA00023002"/>
    </source>
</evidence>
<gene>
    <name evidence="17" type="ORF">SHERM_15783</name>
</gene>
<dbReference type="GO" id="GO:0009688">
    <property type="term" value="P:abscisic acid biosynthetic process"/>
    <property type="evidence" value="ECO:0007669"/>
    <property type="project" value="UniProtKB-KW"/>
</dbReference>
<organism evidence="17 18">
    <name type="scientific">Striga hermonthica</name>
    <name type="common">Purple witchweed</name>
    <name type="synonym">Buchnera hermonthica</name>
    <dbReference type="NCBI Taxonomy" id="68872"/>
    <lineage>
        <taxon>Eukaryota</taxon>
        <taxon>Viridiplantae</taxon>
        <taxon>Streptophyta</taxon>
        <taxon>Embryophyta</taxon>
        <taxon>Tracheophyta</taxon>
        <taxon>Spermatophyta</taxon>
        <taxon>Magnoliopsida</taxon>
        <taxon>eudicotyledons</taxon>
        <taxon>Gunneridae</taxon>
        <taxon>Pentapetalae</taxon>
        <taxon>asterids</taxon>
        <taxon>lamiids</taxon>
        <taxon>Lamiales</taxon>
        <taxon>Orobanchaceae</taxon>
        <taxon>Buchnereae</taxon>
        <taxon>Striga</taxon>
    </lineage>
</organism>
<reference evidence="17" key="1">
    <citation type="submission" date="2019-12" db="EMBL/GenBank/DDBJ databases">
        <authorList>
            <person name="Scholes J."/>
        </authorList>
    </citation>
    <scope>NUCLEOTIDE SEQUENCE</scope>
</reference>
<keyword evidence="9" id="KW-0560">Oxidoreductase</keyword>
<accession>A0A9N7MQ02</accession>
<evidence type="ECO:0000256" key="15">
    <source>
        <dbReference type="PIRSR" id="PIRSR604294-1"/>
    </source>
</evidence>
<proteinExistence type="inferred from homology"/>
<evidence type="ECO:0000256" key="8">
    <source>
        <dbReference type="ARBA" id="ARBA00022964"/>
    </source>
</evidence>
<dbReference type="GO" id="GO:0046872">
    <property type="term" value="F:metal ion binding"/>
    <property type="evidence" value="ECO:0007669"/>
    <property type="project" value="UniProtKB-KW"/>
</dbReference>
<dbReference type="Proteomes" id="UP001153555">
    <property type="component" value="Unassembled WGS sequence"/>
</dbReference>
<keyword evidence="8 17" id="KW-0223">Dioxygenase</keyword>
<dbReference type="GO" id="GO:0016121">
    <property type="term" value="P:carotene catabolic process"/>
    <property type="evidence" value="ECO:0007669"/>
    <property type="project" value="TreeGrafter"/>
</dbReference>
<comment type="catalytic activity">
    <reaction evidence="12">
        <text>9'-cis-neoxanthin + O2 = (3S,5R,6R)-3,5-dihydroxy-6,7-didehydro-5,6-dihydro-12'-apo-beta-caroten-12'-al + 2-cis,4-trans-xanthoxin</text>
        <dbReference type="Rhea" id="RHEA:19677"/>
        <dbReference type="ChEBI" id="CHEBI:15379"/>
        <dbReference type="ChEBI" id="CHEBI:32304"/>
        <dbReference type="ChEBI" id="CHEBI:34596"/>
        <dbReference type="ChEBI" id="CHEBI:35306"/>
        <dbReference type="EC" id="1.13.11.51"/>
    </reaction>
</comment>
<keyword evidence="18" id="KW-1185">Reference proteome</keyword>
<dbReference type="EC" id="1.13.11.51" evidence="13"/>
<feature type="binding site" evidence="15">
    <location>
        <position position="273"/>
    </location>
    <ligand>
        <name>Fe cation</name>
        <dbReference type="ChEBI" id="CHEBI:24875"/>
        <note>catalytic</note>
    </ligand>
</feature>
<dbReference type="GO" id="GO:0009570">
    <property type="term" value="C:chloroplast stroma"/>
    <property type="evidence" value="ECO:0007669"/>
    <property type="project" value="TreeGrafter"/>
</dbReference>
<evidence type="ECO:0000256" key="4">
    <source>
        <dbReference type="ARBA" id="ARBA00022640"/>
    </source>
</evidence>
<dbReference type="PANTHER" id="PTHR10543">
    <property type="entry name" value="BETA-CAROTENE DIOXYGENASE"/>
    <property type="match status" value="1"/>
</dbReference>
<evidence type="ECO:0000256" key="5">
    <source>
        <dbReference type="ARBA" id="ARBA00022723"/>
    </source>
</evidence>